<dbReference type="RefSeq" id="WP_092653146.1">
    <property type="nucleotide sequence ID" value="NZ_LT629732.1"/>
</dbReference>
<evidence type="ECO:0000256" key="1">
    <source>
        <dbReference type="SAM" id="SignalP"/>
    </source>
</evidence>
<dbReference type="InterPro" id="IPR050248">
    <property type="entry name" value="Polysacc_deacetylase_ArnD"/>
</dbReference>
<dbReference type="Proteomes" id="UP000198983">
    <property type="component" value="Chromosome I"/>
</dbReference>
<dbReference type="EMBL" id="LT629732">
    <property type="protein sequence ID" value="SDS32699.1"/>
    <property type="molecule type" value="Genomic_DNA"/>
</dbReference>
<evidence type="ECO:0000259" key="2">
    <source>
        <dbReference type="PROSITE" id="PS51677"/>
    </source>
</evidence>
<protein>
    <submittedName>
        <fullName evidence="3">Peptidoglycan/xylan/chitin deacetylase, PgdA/CDA1 family</fullName>
    </submittedName>
</protein>
<keyword evidence="4" id="KW-1185">Reference proteome</keyword>
<dbReference type="STRING" id="117157.SAMN04489717_2341"/>
<accession>A0A1H1RCP2</accession>
<reference evidence="3 4" key="1">
    <citation type="submission" date="2016-10" db="EMBL/GenBank/DDBJ databases">
        <authorList>
            <person name="de Groot N.N."/>
        </authorList>
    </citation>
    <scope>NUCLEOTIDE SEQUENCE [LARGE SCALE GENOMIC DNA]</scope>
    <source>
        <strain evidence="3 4">DSM 22024</strain>
    </source>
</reference>
<dbReference type="PANTHER" id="PTHR10587">
    <property type="entry name" value="GLYCOSYL TRANSFERASE-RELATED"/>
    <property type="match status" value="1"/>
</dbReference>
<dbReference type="GO" id="GO:0016810">
    <property type="term" value="F:hydrolase activity, acting on carbon-nitrogen (but not peptide) bonds"/>
    <property type="evidence" value="ECO:0007669"/>
    <property type="project" value="InterPro"/>
</dbReference>
<feature type="domain" description="NodB homology" evidence="2">
    <location>
        <begin position="48"/>
        <end position="232"/>
    </location>
</feature>
<dbReference type="Gene3D" id="3.20.20.370">
    <property type="entry name" value="Glycoside hydrolase/deacetylase"/>
    <property type="match status" value="1"/>
</dbReference>
<organism evidence="3 4">
    <name type="scientific">Actinopolymorpha singaporensis</name>
    <dbReference type="NCBI Taxonomy" id="117157"/>
    <lineage>
        <taxon>Bacteria</taxon>
        <taxon>Bacillati</taxon>
        <taxon>Actinomycetota</taxon>
        <taxon>Actinomycetes</taxon>
        <taxon>Propionibacteriales</taxon>
        <taxon>Actinopolymorphaceae</taxon>
        <taxon>Actinopolymorpha</taxon>
    </lineage>
</organism>
<dbReference type="InterPro" id="IPR002509">
    <property type="entry name" value="NODB_dom"/>
</dbReference>
<dbReference type="Pfam" id="PF01522">
    <property type="entry name" value="Polysacc_deac_1"/>
    <property type="match status" value="1"/>
</dbReference>
<dbReference type="PANTHER" id="PTHR10587:SF137">
    <property type="entry name" value="4-DEOXY-4-FORMAMIDO-L-ARABINOSE-PHOSPHOUNDECAPRENOL DEFORMYLASE ARND-RELATED"/>
    <property type="match status" value="1"/>
</dbReference>
<keyword evidence="1" id="KW-0732">Signal</keyword>
<evidence type="ECO:0000313" key="3">
    <source>
        <dbReference type="EMBL" id="SDS32699.1"/>
    </source>
</evidence>
<dbReference type="SUPFAM" id="SSF88713">
    <property type="entry name" value="Glycoside hydrolase/deacetylase"/>
    <property type="match status" value="1"/>
</dbReference>
<sequence length="239" mass="25386">MRRLTATTAAAGAILVAAGAVADLLPTATAITAVRRLCPTLAGRGDPGHVALTFDDGPHPVATPLLLDRLDELSVRATFFLLADQVLRCPRIAYEIGRCGHEVAVHGLRHDAPTRPWRARTDLVRAYETIVDGTGARPAWYRPPYGVLTTSRAAAARRLGLRTVLWTSDGRDWAAGADGDSVARRVLGSLDGGGTVLLHDSDVAAVPGSWRSTLDAVGTVVGHCRRQGWVVGPLRDHGM</sequence>
<dbReference type="AlphaFoldDB" id="A0A1H1RCP2"/>
<dbReference type="CDD" id="cd10959">
    <property type="entry name" value="CE4_NodB_like_3"/>
    <property type="match status" value="1"/>
</dbReference>
<evidence type="ECO:0000313" key="4">
    <source>
        <dbReference type="Proteomes" id="UP000198983"/>
    </source>
</evidence>
<feature type="chain" id="PRO_5009258746" evidence="1">
    <location>
        <begin position="23"/>
        <end position="239"/>
    </location>
</feature>
<gene>
    <name evidence="3" type="ORF">SAMN04489717_2341</name>
</gene>
<name>A0A1H1RCP2_9ACTN</name>
<dbReference type="InterPro" id="IPR011330">
    <property type="entry name" value="Glyco_hydro/deAcase_b/a-brl"/>
</dbReference>
<feature type="signal peptide" evidence="1">
    <location>
        <begin position="1"/>
        <end position="22"/>
    </location>
</feature>
<proteinExistence type="predicted"/>
<dbReference type="PROSITE" id="PS51677">
    <property type="entry name" value="NODB"/>
    <property type="match status" value="1"/>
</dbReference>
<dbReference type="GO" id="GO:0005975">
    <property type="term" value="P:carbohydrate metabolic process"/>
    <property type="evidence" value="ECO:0007669"/>
    <property type="project" value="InterPro"/>
</dbReference>
<dbReference type="OrthoDB" id="3173508at2"/>